<dbReference type="EMBL" id="CP001700">
    <property type="protein sequence ID" value="ACU75079.1"/>
    <property type="molecule type" value="Genomic_DNA"/>
</dbReference>
<keyword evidence="3" id="KW-1185">Reference proteome</keyword>
<dbReference type="AlphaFoldDB" id="C7QIK2"/>
<accession>C7QIK2</accession>
<proteinExistence type="predicted"/>
<dbReference type="Proteomes" id="UP000000851">
    <property type="component" value="Chromosome"/>
</dbReference>
<dbReference type="OrthoDB" id="3872442at2"/>
<protein>
    <submittedName>
        <fullName evidence="2">Uncharacterized protein</fullName>
    </submittedName>
</protein>
<evidence type="ECO:0000256" key="1">
    <source>
        <dbReference type="SAM" id="MobiDB-lite"/>
    </source>
</evidence>
<gene>
    <name evidence="2" type="ordered locus">Caci_6225</name>
</gene>
<name>C7QIK2_CATAD</name>
<sequence>MDLVPVRLSAGAEAPNRDRPPSPETVVDVLWAAAIPTDRLEHIRARHGPAPGTVDAVLFVLPTGAGAAGSAGSTTDVALRLCHRALAAAPSLTGWEVAPLDPTADAMSWEAF</sequence>
<dbReference type="STRING" id="479433.Caci_6225"/>
<organism evidence="2 3">
    <name type="scientific">Catenulispora acidiphila (strain DSM 44928 / JCM 14897 / NBRC 102108 / NRRL B-24433 / ID139908)</name>
    <dbReference type="NCBI Taxonomy" id="479433"/>
    <lineage>
        <taxon>Bacteria</taxon>
        <taxon>Bacillati</taxon>
        <taxon>Actinomycetota</taxon>
        <taxon>Actinomycetes</taxon>
        <taxon>Catenulisporales</taxon>
        <taxon>Catenulisporaceae</taxon>
        <taxon>Catenulispora</taxon>
    </lineage>
</organism>
<evidence type="ECO:0000313" key="3">
    <source>
        <dbReference type="Proteomes" id="UP000000851"/>
    </source>
</evidence>
<feature type="region of interest" description="Disordered" evidence="1">
    <location>
        <begin position="1"/>
        <end position="23"/>
    </location>
</feature>
<evidence type="ECO:0000313" key="2">
    <source>
        <dbReference type="EMBL" id="ACU75079.1"/>
    </source>
</evidence>
<reference evidence="2 3" key="1">
    <citation type="journal article" date="2009" name="Stand. Genomic Sci.">
        <title>Complete genome sequence of Catenulispora acidiphila type strain (ID 139908).</title>
        <authorList>
            <person name="Copeland A."/>
            <person name="Lapidus A."/>
            <person name="Glavina Del Rio T."/>
            <person name="Nolan M."/>
            <person name="Lucas S."/>
            <person name="Chen F."/>
            <person name="Tice H."/>
            <person name="Cheng J.F."/>
            <person name="Bruce D."/>
            <person name="Goodwin L."/>
            <person name="Pitluck S."/>
            <person name="Mikhailova N."/>
            <person name="Pati A."/>
            <person name="Ivanova N."/>
            <person name="Mavromatis K."/>
            <person name="Chen A."/>
            <person name="Palaniappan K."/>
            <person name="Chain P."/>
            <person name="Land M."/>
            <person name="Hauser L."/>
            <person name="Chang Y.J."/>
            <person name="Jeffries C.D."/>
            <person name="Chertkov O."/>
            <person name="Brettin T."/>
            <person name="Detter J.C."/>
            <person name="Han C."/>
            <person name="Ali Z."/>
            <person name="Tindall B.J."/>
            <person name="Goker M."/>
            <person name="Bristow J."/>
            <person name="Eisen J.A."/>
            <person name="Markowitz V."/>
            <person name="Hugenholtz P."/>
            <person name="Kyrpides N.C."/>
            <person name="Klenk H.P."/>
        </authorList>
    </citation>
    <scope>NUCLEOTIDE SEQUENCE [LARGE SCALE GENOMIC DNA]</scope>
    <source>
        <strain evidence="3">DSM 44928 / JCM 14897 / NBRC 102108 / NRRL B-24433 / ID139908</strain>
    </source>
</reference>
<dbReference type="HOGENOM" id="CLU_2328619_0_0_11"/>
<dbReference type="KEGG" id="cai:Caci_6225"/>
<dbReference type="RefSeq" id="WP_015794808.1">
    <property type="nucleotide sequence ID" value="NC_013131.1"/>
</dbReference>
<dbReference type="InParanoid" id="C7QIK2"/>